<dbReference type="Gene3D" id="1.20.120.520">
    <property type="entry name" value="nmb1532 protein domain like"/>
    <property type="match status" value="1"/>
</dbReference>
<dbReference type="Proteomes" id="UP001300502">
    <property type="component" value="Unassembled WGS sequence"/>
</dbReference>
<keyword evidence="3" id="KW-1185">Reference proteome</keyword>
<dbReference type="EMBL" id="JANCYU010000020">
    <property type="protein sequence ID" value="KAK4523765.1"/>
    <property type="molecule type" value="Genomic_DNA"/>
</dbReference>
<dbReference type="Pfam" id="PF01814">
    <property type="entry name" value="Hemerythrin"/>
    <property type="match status" value="1"/>
</dbReference>
<sequence length="602" mass="69472">MEEDEERMIHDFTWQVCDKINISAKRDNDDRSYHKGLEGFKITLARDFLYDSAKKEFRWHKTWCLPVIEVVVPQYQQFGGNLSAKIQCVVSSSTGDAPLADVGLDGRTVQQLVNGECSFSRLRFISTSNIHGGKKFHLLLSLWRESHCVVAYISTGISVYSRKDADKKRKKAKDVLETRTIETPFRVFSPSLFDKDFVKKVNDHKGHTICEKIDNSVAGLVNYFQAPNIRAKCRHPVFLLCKFSNVLSLARNANMFPNETKQEMFYSFLSDLGMSKYDGAQTDQKEVAENSSYPRWFIVLKESKCLTEEAKRRISDNMSYIECRLIGFVTSPALLPENYQLVENVVLLRQTYERCYSSFLLTSDSKAVNSIEIQDKWDPVESFQWEDVVSNIENVSYSSPDDSCNISVESYCSVDTLAEHYFRIHQQIRQLLFQLLDGATQCMREPSSETVDKLQIVYRSFFRLLRAHAHAEDTIIFPQLAKKIPGITEAYHLDHFMEGRELASLGDMIENFVPEMANDVFRKVSSFSARFLQHMEKEEEHLIPYLVHVFSDHEVAILKERVILETTSLLGETTQTHSWIEDASKEKDAIDLRRYLVEDSKE</sequence>
<evidence type="ECO:0000313" key="2">
    <source>
        <dbReference type="EMBL" id="KAK4523765.1"/>
    </source>
</evidence>
<comment type="caution">
    <text evidence="2">The sequence shown here is derived from an EMBL/GenBank/DDBJ whole genome shotgun (WGS) entry which is preliminary data.</text>
</comment>
<organism evidence="2 3">
    <name type="scientific">Galdieria yellowstonensis</name>
    <dbReference type="NCBI Taxonomy" id="3028027"/>
    <lineage>
        <taxon>Eukaryota</taxon>
        <taxon>Rhodophyta</taxon>
        <taxon>Bangiophyceae</taxon>
        <taxon>Galdieriales</taxon>
        <taxon>Galdieriaceae</taxon>
        <taxon>Galdieria</taxon>
    </lineage>
</organism>
<evidence type="ECO:0000259" key="1">
    <source>
        <dbReference type="Pfam" id="PF01814"/>
    </source>
</evidence>
<proteinExistence type="predicted"/>
<protein>
    <recommendedName>
        <fullName evidence="1">Hemerythrin-like domain-containing protein</fullName>
    </recommendedName>
</protein>
<gene>
    <name evidence="2" type="ORF">GAYE_SCF00G1661</name>
</gene>
<name>A0AAV9I8N0_9RHOD</name>
<reference evidence="2 3" key="1">
    <citation type="submission" date="2022-07" db="EMBL/GenBank/DDBJ databases">
        <title>Genome-wide signatures of adaptation to extreme environments.</title>
        <authorList>
            <person name="Cho C.H."/>
            <person name="Yoon H.S."/>
        </authorList>
    </citation>
    <scope>NUCLEOTIDE SEQUENCE [LARGE SCALE GENOMIC DNA]</scope>
    <source>
        <strain evidence="2 3">108.79 E11</strain>
    </source>
</reference>
<accession>A0AAV9I8N0</accession>
<feature type="domain" description="Hemerythrin-like" evidence="1">
    <location>
        <begin position="420"/>
        <end position="546"/>
    </location>
</feature>
<dbReference type="InterPro" id="IPR012312">
    <property type="entry name" value="Hemerythrin-like"/>
</dbReference>
<dbReference type="CDD" id="cd12108">
    <property type="entry name" value="Hr-like"/>
    <property type="match status" value="1"/>
</dbReference>
<dbReference type="AlphaFoldDB" id="A0AAV9I8N0"/>
<evidence type="ECO:0000313" key="3">
    <source>
        <dbReference type="Proteomes" id="UP001300502"/>
    </source>
</evidence>